<dbReference type="Gene3D" id="1.10.10.10">
    <property type="entry name" value="Winged helix-like DNA-binding domain superfamily/Winged helix DNA-binding domain"/>
    <property type="match status" value="1"/>
</dbReference>
<keyword evidence="1" id="KW-0489">Methyltransferase</keyword>
<dbReference type="SUPFAM" id="SSF53335">
    <property type="entry name" value="S-adenosyl-L-methionine-dependent methyltransferases"/>
    <property type="match status" value="1"/>
</dbReference>
<evidence type="ECO:0000313" key="6">
    <source>
        <dbReference type="EMBL" id="KAF2261333.1"/>
    </source>
</evidence>
<dbReference type="EMBL" id="ML986660">
    <property type="protein sequence ID" value="KAF2261333.1"/>
    <property type="molecule type" value="Genomic_DNA"/>
</dbReference>
<dbReference type="OrthoDB" id="2410195at2759"/>
<proteinExistence type="predicted"/>
<dbReference type="InterPro" id="IPR036390">
    <property type="entry name" value="WH_DNA-bd_sf"/>
</dbReference>
<dbReference type="InterPro" id="IPR036388">
    <property type="entry name" value="WH-like_DNA-bd_sf"/>
</dbReference>
<dbReference type="AlphaFoldDB" id="A0A9P4K5J7"/>
<dbReference type="PANTHER" id="PTHR43712:SF12">
    <property type="entry name" value="STERIGMATOCYSTIN 8-O-METHYLTRANSFERASE"/>
    <property type="match status" value="1"/>
</dbReference>
<reference evidence="7" key="1">
    <citation type="journal article" date="2020" name="Stud. Mycol.">
        <title>101 Dothideomycetes genomes: A test case for predicting lifestyles and emergence of pathogens.</title>
        <authorList>
            <person name="Haridas S."/>
            <person name="Albert R."/>
            <person name="Binder M."/>
            <person name="Bloem J."/>
            <person name="LaButti K."/>
            <person name="Salamov A."/>
            <person name="Andreopoulos B."/>
            <person name="Baker S."/>
            <person name="Barry K."/>
            <person name="Bills G."/>
            <person name="Bluhm B."/>
            <person name="Cannon C."/>
            <person name="Castanera R."/>
            <person name="Culley D."/>
            <person name="Daum C."/>
            <person name="Ezra D."/>
            <person name="Gonzalez J."/>
            <person name="Henrissat B."/>
            <person name="Kuo A."/>
            <person name="Liang C."/>
            <person name="Lipzen A."/>
            <person name="Lutzoni F."/>
            <person name="Magnuson J."/>
            <person name="Mondo S."/>
            <person name="Nolan M."/>
            <person name="Ohm R."/>
            <person name="Pangilinan J."/>
            <person name="Park H.-J."/>
            <person name="Ramirez L."/>
            <person name="Alfaro M."/>
            <person name="Sun H."/>
            <person name="Tritt A."/>
            <person name="Yoshinaga Y."/>
            <person name="Zwiers L.-H."/>
            <person name="Turgeon B."/>
            <person name="Goodwin S."/>
            <person name="Spatafora J."/>
            <person name="Crous P."/>
            <person name="Grigoriev I."/>
        </authorList>
    </citation>
    <scope>NUCLEOTIDE SEQUENCE [LARGE SCALE GENOMIC DNA]</scope>
    <source>
        <strain evidence="7">CBS 304.66</strain>
    </source>
</reference>
<dbReference type="Pfam" id="PF08100">
    <property type="entry name" value="Dimerisation"/>
    <property type="match status" value="1"/>
</dbReference>
<gene>
    <name evidence="6" type="ORF">CC78DRAFT_522058</name>
</gene>
<comment type="caution">
    <text evidence="6">The sequence shown here is derived from an EMBL/GenBank/DDBJ whole genome shotgun (WGS) entry which is preliminary data.</text>
</comment>
<dbReference type="Proteomes" id="UP000800093">
    <property type="component" value="Unassembled WGS sequence"/>
</dbReference>
<evidence type="ECO:0000256" key="3">
    <source>
        <dbReference type="ARBA" id="ARBA00022691"/>
    </source>
</evidence>
<dbReference type="InterPro" id="IPR012967">
    <property type="entry name" value="COMT_dimerisation"/>
</dbReference>
<evidence type="ECO:0000256" key="1">
    <source>
        <dbReference type="ARBA" id="ARBA00022603"/>
    </source>
</evidence>
<dbReference type="Gene3D" id="3.40.50.150">
    <property type="entry name" value="Vaccinia Virus protein VP39"/>
    <property type="match status" value="1"/>
</dbReference>
<feature type="domain" description="O-methyltransferase C-terminal" evidence="4">
    <location>
        <begin position="205"/>
        <end position="417"/>
    </location>
</feature>
<dbReference type="PANTHER" id="PTHR43712">
    <property type="entry name" value="PUTATIVE (AFU_ORTHOLOGUE AFUA_4G14580)-RELATED"/>
    <property type="match status" value="1"/>
</dbReference>
<accession>A0A9P4K5J7</accession>
<dbReference type="InterPro" id="IPR016461">
    <property type="entry name" value="COMT-like"/>
</dbReference>
<feature type="domain" description="O-methyltransferase dimerisation" evidence="5">
    <location>
        <begin position="99"/>
        <end position="166"/>
    </location>
</feature>
<dbReference type="CDD" id="cd02440">
    <property type="entry name" value="AdoMet_MTases"/>
    <property type="match status" value="1"/>
</dbReference>
<protein>
    <submittedName>
        <fullName evidence="6">O-methyltransferase</fullName>
    </submittedName>
</protein>
<dbReference type="GO" id="GO:0008171">
    <property type="term" value="F:O-methyltransferase activity"/>
    <property type="evidence" value="ECO:0007669"/>
    <property type="project" value="InterPro"/>
</dbReference>
<name>A0A9P4K5J7_9PLEO</name>
<dbReference type="Pfam" id="PF00891">
    <property type="entry name" value="Methyltransf_2"/>
    <property type="match status" value="1"/>
</dbReference>
<dbReference type="SUPFAM" id="SSF46785">
    <property type="entry name" value="Winged helix' DNA-binding domain"/>
    <property type="match status" value="1"/>
</dbReference>
<dbReference type="GO" id="GO:0032259">
    <property type="term" value="P:methylation"/>
    <property type="evidence" value="ECO:0007669"/>
    <property type="project" value="UniProtKB-KW"/>
</dbReference>
<evidence type="ECO:0000259" key="5">
    <source>
        <dbReference type="Pfam" id="PF08100"/>
    </source>
</evidence>
<evidence type="ECO:0000313" key="7">
    <source>
        <dbReference type="Proteomes" id="UP000800093"/>
    </source>
</evidence>
<organism evidence="6 7">
    <name type="scientific">Lojkania enalia</name>
    <dbReference type="NCBI Taxonomy" id="147567"/>
    <lineage>
        <taxon>Eukaryota</taxon>
        <taxon>Fungi</taxon>
        <taxon>Dikarya</taxon>
        <taxon>Ascomycota</taxon>
        <taxon>Pezizomycotina</taxon>
        <taxon>Dothideomycetes</taxon>
        <taxon>Pleosporomycetidae</taxon>
        <taxon>Pleosporales</taxon>
        <taxon>Pleosporales incertae sedis</taxon>
        <taxon>Lojkania</taxon>
    </lineage>
</organism>
<dbReference type="PROSITE" id="PS51683">
    <property type="entry name" value="SAM_OMT_II"/>
    <property type="match status" value="1"/>
</dbReference>
<evidence type="ECO:0000256" key="2">
    <source>
        <dbReference type="ARBA" id="ARBA00022679"/>
    </source>
</evidence>
<keyword evidence="7" id="KW-1185">Reference proteome</keyword>
<evidence type="ECO:0000259" key="4">
    <source>
        <dbReference type="Pfam" id="PF00891"/>
    </source>
</evidence>
<sequence>MATLLTNGSKHEKEASSTSTDILTLALDIVQNAASIKTLLASQHLPAPSFSPDSAELPDTPEHAALRSRLVAALDDLRLLVVGPRRTMRSLICFSNDLAAFQVAFEFGFFTIVPESEEGITLEEVARKAGIDAGRARQVLRMLCTHRVFKETKDGWFAHTASSVAFSRDENLRCAGHYGMDEMFKAASSTADTIKASPQKSDLAHSPFKTRLGASMFEYYEQNPEHAARFAKAMAVDRKTSTLGDLFPWNTLHGTVVDVGGGSGHISIALAHRFPHLTFLVQDGVPDMLAQGRRLLAVEDPAVACRIELLQHDFFQPQPPPERLTTRGPVAAFFLRHVFHNWNDDDAVTIARALVPALEAAAPETPLIISERVLPCLGDEVPLHEERAMRQMDMMMMVGLGAKERTLAEWKALFRAADERLEVKKVHGQAASGILEVVLRK</sequence>
<keyword evidence="2" id="KW-0808">Transferase</keyword>
<dbReference type="InterPro" id="IPR029063">
    <property type="entry name" value="SAM-dependent_MTases_sf"/>
</dbReference>
<dbReference type="InterPro" id="IPR001077">
    <property type="entry name" value="COMT_C"/>
</dbReference>
<keyword evidence="3" id="KW-0949">S-adenosyl-L-methionine</keyword>